<evidence type="ECO:0000259" key="4">
    <source>
        <dbReference type="Pfam" id="PF09972"/>
    </source>
</evidence>
<dbReference type="Pfam" id="PF20990">
    <property type="entry name" value="DUF2207_C"/>
    <property type="match status" value="1"/>
</dbReference>
<dbReference type="Pfam" id="PF09972">
    <property type="entry name" value="DUF2207"/>
    <property type="match status" value="1"/>
</dbReference>
<feature type="signal peptide" evidence="3">
    <location>
        <begin position="1"/>
        <end position="20"/>
    </location>
</feature>
<dbReference type="RefSeq" id="WP_119377663.1">
    <property type="nucleotide sequence ID" value="NZ_QWFX01000016.1"/>
</dbReference>
<evidence type="ECO:0000313" key="6">
    <source>
        <dbReference type="EMBL" id="RIJ26770.1"/>
    </source>
</evidence>
<comment type="caution">
    <text evidence="6">The sequence shown here is derived from an EMBL/GenBank/DDBJ whole genome shotgun (WGS) entry which is preliminary data.</text>
</comment>
<feature type="region of interest" description="Disordered" evidence="1">
    <location>
        <begin position="528"/>
        <end position="563"/>
    </location>
</feature>
<dbReference type="EMBL" id="QWFX01000016">
    <property type="protein sequence ID" value="RIJ26770.1"/>
    <property type="molecule type" value="Genomic_DNA"/>
</dbReference>
<keyword evidence="3" id="KW-0732">Signal</keyword>
<dbReference type="AlphaFoldDB" id="A0A399R612"/>
<evidence type="ECO:0000256" key="1">
    <source>
        <dbReference type="SAM" id="MobiDB-lite"/>
    </source>
</evidence>
<proteinExistence type="predicted"/>
<organism evidence="6 7">
    <name type="scientific">Henriciella mobilis</name>
    <dbReference type="NCBI Taxonomy" id="2305467"/>
    <lineage>
        <taxon>Bacteria</taxon>
        <taxon>Pseudomonadati</taxon>
        <taxon>Pseudomonadota</taxon>
        <taxon>Alphaproteobacteria</taxon>
        <taxon>Hyphomonadales</taxon>
        <taxon>Hyphomonadaceae</taxon>
        <taxon>Henriciella</taxon>
    </lineage>
</organism>
<evidence type="ECO:0000259" key="5">
    <source>
        <dbReference type="Pfam" id="PF20990"/>
    </source>
</evidence>
<sequence length="563" mass="62693">MARLLFVLLASLCVAFPVLAEEVINRFDVGIEVETDGDIILTETITVTAEGNQIRRGIFRDLPRYFESDGDRLRYDYKVLSIQRNGQREPYETSTEGNAWRIRIGDEDHFLSRGEHVYVIRYRVKNQIRYFEDFDEIYWNVTGTYWNFPILVASARVILPEGARMIEQNGYTGGQGDTGSAYRFSRDGRAYMFETTEPLRVREGLTISLTMDKGVIDPPSAADKTALWWQRYGAVVILLTSLCGVFYFLYRSWQTVGVDPPKGPVFARYEPPMGYSPAAVHHIYHRGFHQHDALIATLVNLGIKGFVEIDAEDKKKTVLTPKTADGETLPIEERLLDRKLLSHGTMTLGDKYNKTFTTAYMAFRKRVSDRFGSAYFKWNVGYTIFAVLLSGAAIAWAIIQAPGWTLAMTLLVGALVILNGVFMYLMPAPTPKGQDVRTEIEGFKLYLEKAEKLQLNAFEVGSGQEPPMTVERYEKFLPYAIALGVEEPWTKHFEKLLPEEAAAYNPGWSHMGRHGSFASMNKSMVSTMSSAVTSSMPQSSSSSGSGGGGFSGGGGGGGGGGGW</sequence>
<keyword evidence="2" id="KW-0812">Transmembrane</keyword>
<protein>
    <submittedName>
        <fullName evidence="6">DUF2207 domain-containing protein</fullName>
    </submittedName>
</protein>
<feature type="chain" id="PRO_5017362606" evidence="3">
    <location>
        <begin position="21"/>
        <end position="563"/>
    </location>
</feature>
<feature type="transmembrane region" description="Helical" evidence="2">
    <location>
        <begin position="405"/>
        <end position="425"/>
    </location>
</feature>
<keyword evidence="7" id="KW-1185">Reference proteome</keyword>
<dbReference type="InterPro" id="IPR048389">
    <property type="entry name" value="YciQ-like_C"/>
</dbReference>
<dbReference type="OrthoDB" id="9767603at2"/>
<keyword evidence="2" id="KW-0472">Membrane</keyword>
<name>A0A399R612_9PROT</name>
<accession>A0A399R612</accession>
<feature type="compositionally biased region" description="Low complexity" evidence="1">
    <location>
        <begin position="528"/>
        <end position="543"/>
    </location>
</feature>
<feature type="transmembrane region" description="Helical" evidence="2">
    <location>
        <begin position="380"/>
        <end position="399"/>
    </location>
</feature>
<feature type="transmembrane region" description="Helical" evidence="2">
    <location>
        <begin position="228"/>
        <end position="250"/>
    </location>
</feature>
<feature type="domain" description="DUF2207" evidence="4">
    <location>
        <begin position="24"/>
        <end position="210"/>
    </location>
</feature>
<gene>
    <name evidence="6" type="ORF">D1223_17665</name>
</gene>
<evidence type="ECO:0000313" key="7">
    <source>
        <dbReference type="Proteomes" id="UP000266385"/>
    </source>
</evidence>
<evidence type="ECO:0000256" key="2">
    <source>
        <dbReference type="SAM" id="Phobius"/>
    </source>
</evidence>
<dbReference type="InterPro" id="IPR018702">
    <property type="entry name" value="DUF2207"/>
</dbReference>
<evidence type="ECO:0000256" key="3">
    <source>
        <dbReference type="SAM" id="SignalP"/>
    </source>
</evidence>
<dbReference type="Proteomes" id="UP000266385">
    <property type="component" value="Unassembled WGS sequence"/>
</dbReference>
<keyword evidence="2" id="KW-1133">Transmembrane helix</keyword>
<reference evidence="6 7" key="1">
    <citation type="submission" date="2018-08" db="EMBL/GenBank/DDBJ databases">
        <title>Henriciella mobilis sp. nov., isolated from seawater.</title>
        <authorList>
            <person name="Cheng H."/>
            <person name="Wu Y.-H."/>
            <person name="Xu X.-W."/>
            <person name="Guo L.-L."/>
        </authorList>
    </citation>
    <scope>NUCLEOTIDE SEQUENCE [LARGE SCALE GENOMIC DNA]</scope>
    <source>
        <strain evidence="6 7">JN25</strain>
    </source>
</reference>
<feature type="compositionally biased region" description="Gly residues" evidence="1">
    <location>
        <begin position="544"/>
        <end position="563"/>
    </location>
</feature>
<feature type="domain" description="Predicted membrane protein YciQ-like C-terminal" evidence="5">
    <location>
        <begin position="268"/>
        <end position="493"/>
    </location>
</feature>